<accession>A0AAD9R574</accession>
<dbReference type="PANTHER" id="PTHR28562">
    <property type="entry name" value="COP9 SIGNALOSOME COMPLEX SUBUNIT 9"/>
    <property type="match status" value="1"/>
</dbReference>
<keyword evidence="2" id="KW-0736">Signalosome</keyword>
<dbReference type="EMBL" id="JARQWQ010000002">
    <property type="protein sequence ID" value="KAK2573251.1"/>
    <property type="molecule type" value="Genomic_DNA"/>
</dbReference>
<dbReference type="AlphaFoldDB" id="A0AAD9R574"/>
<evidence type="ECO:0000313" key="4">
    <source>
        <dbReference type="Proteomes" id="UP001249851"/>
    </source>
</evidence>
<evidence type="ECO:0000256" key="1">
    <source>
        <dbReference type="ARBA" id="ARBA00009162"/>
    </source>
</evidence>
<dbReference type="Pfam" id="PF15004">
    <property type="entry name" value="MYEOV2"/>
    <property type="match status" value="1"/>
</dbReference>
<organism evidence="3 4">
    <name type="scientific">Acropora cervicornis</name>
    <name type="common">Staghorn coral</name>
    <dbReference type="NCBI Taxonomy" id="6130"/>
    <lineage>
        <taxon>Eukaryota</taxon>
        <taxon>Metazoa</taxon>
        <taxon>Cnidaria</taxon>
        <taxon>Anthozoa</taxon>
        <taxon>Hexacorallia</taxon>
        <taxon>Scleractinia</taxon>
        <taxon>Astrocoeniina</taxon>
        <taxon>Acroporidae</taxon>
        <taxon>Acropora</taxon>
    </lineage>
</organism>
<sequence length="84" mass="9477">MCPTWMQTAHFELVHQADRSEYETMKPTVVAQDEMFPDGDAGWMEMDEAASGGGMLIELAANERAVHGDFFNNFDDLFDDDDLV</sequence>
<evidence type="ECO:0000256" key="2">
    <source>
        <dbReference type="ARBA" id="ARBA00022790"/>
    </source>
</evidence>
<gene>
    <name evidence="3" type="ORF">P5673_000887</name>
</gene>
<evidence type="ECO:0000313" key="3">
    <source>
        <dbReference type="EMBL" id="KAK2573251.1"/>
    </source>
</evidence>
<reference evidence="3" key="1">
    <citation type="journal article" date="2023" name="G3 (Bethesda)">
        <title>Whole genome assembly and annotation of the endangered Caribbean coral Acropora cervicornis.</title>
        <authorList>
            <person name="Selwyn J.D."/>
            <person name="Vollmer S.V."/>
        </authorList>
    </citation>
    <scope>NUCLEOTIDE SEQUENCE</scope>
    <source>
        <strain evidence="3">K2</strain>
    </source>
</reference>
<name>A0AAD9R574_ACRCE</name>
<dbReference type="Proteomes" id="UP001249851">
    <property type="component" value="Unassembled WGS sequence"/>
</dbReference>
<dbReference type="GO" id="GO:0008180">
    <property type="term" value="C:COP9 signalosome"/>
    <property type="evidence" value="ECO:0007669"/>
    <property type="project" value="UniProtKB-KW"/>
</dbReference>
<protein>
    <submittedName>
        <fullName evidence="3">COP9 signalosome complex subunit 9-like protein</fullName>
    </submittedName>
</protein>
<dbReference type="InterPro" id="IPR029391">
    <property type="entry name" value="CSN9_metazoa"/>
</dbReference>
<reference evidence="3" key="2">
    <citation type="journal article" date="2023" name="Science">
        <title>Genomic signatures of disease resistance in endangered staghorn corals.</title>
        <authorList>
            <person name="Vollmer S.V."/>
            <person name="Selwyn J.D."/>
            <person name="Despard B.A."/>
            <person name="Roesel C.L."/>
        </authorList>
    </citation>
    <scope>NUCLEOTIDE SEQUENCE</scope>
    <source>
        <strain evidence="3">K2</strain>
    </source>
</reference>
<keyword evidence="4" id="KW-1185">Reference proteome</keyword>
<comment type="similarity">
    <text evidence="1">Belongs to the CSN9 family.</text>
</comment>
<proteinExistence type="inferred from homology"/>
<comment type="caution">
    <text evidence="3">The sequence shown here is derived from an EMBL/GenBank/DDBJ whole genome shotgun (WGS) entry which is preliminary data.</text>
</comment>